<keyword evidence="1" id="KW-0560">Oxidoreductase</keyword>
<keyword evidence="4" id="KW-1185">Reference proteome</keyword>
<dbReference type="PANTHER" id="PTHR10366:SF564">
    <property type="entry name" value="STEROL-4-ALPHA-CARBOXYLATE 3-DEHYDROGENASE, DECARBOXYLATING"/>
    <property type="match status" value="1"/>
</dbReference>
<organism evidence="3 4">
    <name type="scientific">Setomelanomma holmii</name>
    <dbReference type="NCBI Taxonomy" id="210430"/>
    <lineage>
        <taxon>Eukaryota</taxon>
        <taxon>Fungi</taxon>
        <taxon>Dikarya</taxon>
        <taxon>Ascomycota</taxon>
        <taxon>Pezizomycotina</taxon>
        <taxon>Dothideomycetes</taxon>
        <taxon>Pleosporomycetidae</taxon>
        <taxon>Pleosporales</taxon>
        <taxon>Pleosporineae</taxon>
        <taxon>Phaeosphaeriaceae</taxon>
        <taxon>Setomelanomma</taxon>
    </lineage>
</organism>
<proteinExistence type="inferred from homology"/>
<comment type="similarity">
    <text evidence="2">Belongs to the NAD(P)-dependent epimerase/dehydratase family. Dihydroflavonol-4-reductase subfamily.</text>
</comment>
<reference evidence="3" key="1">
    <citation type="journal article" date="2020" name="Stud. Mycol.">
        <title>101 Dothideomycetes genomes: a test case for predicting lifestyles and emergence of pathogens.</title>
        <authorList>
            <person name="Haridas S."/>
            <person name="Albert R."/>
            <person name="Binder M."/>
            <person name="Bloem J."/>
            <person name="Labutti K."/>
            <person name="Salamov A."/>
            <person name="Andreopoulos B."/>
            <person name="Baker S."/>
            <person name="Barry K."/>
            <person name="Bills G."/>
            <person name="Bluhm B."/>
            <person name="Cannon C."/>
            <person name="Castanera R."/>
            <person name="Culley D."/>
            <person name="Daum C."/>
            <person name="Ezra D."/>
            <person name="Gonzalez J."/>
            <person name="Henrissat B."/>
            <person name="Kuo A."/>
            <person name="Liang C."/>
            <person name="Lipzen A."/>
            <person name="Lutzoni F."/>
            <person name="Magnuson J."/>
            <person name="Mondo S."/>
            <person name="Nolan M."/>
            <person name="Ohm R."/>
            <person name="Pangilinan J."/>
            <person name="Park H.-J."/>
            <person name="Ramirez L."/>
            <person name="Alfaro M."/>
            <person name="Sun H."/>
            <person name="Tritt A."/>
            <person name="Yoshinaga Y."/>
            <person name="Zwiers L.-H."/>
            <person name="Turgeon B."/>
            <person name="Goodwin S."/>
            <person name="Spatafora J."/>
            <person name="Crous P."/>
            <person name="Grigoriev I."/>
        </authorList>
    </citation>
    <scope>NUCLEOTIDE SEQUENCE</scope>
    <source>
        <strain evidence="3">CBS 110217</strain>
    </source>
</reference>
<dbReference type="GO" id="GO:0016616">
    <property type="term" value="F:oxidoreductase activity, acting on the CH-OH group of donors, NAD or NADP as acceptor"/>
    <property type="evidence" value="ECO:0007669"/>
    <property type="project" value="TreeGrafter"/>
</dbReference>
<protein>
    <submittedName>
        <fullName evidence="3">NAD(P)-binding protein</fullName>
    </submittedName>
</protein>
<accession>A0A9P4HFM7</accession>
<gene>
    <name evidence="3" type="ORF">EK21DRAFT_87264</name>
</gene>
<dbReference type="AlphaFoldDB" id="A0A9P4HFM7"/>
<dbReference type="SUPFAM" id="SSF51735">
    <property type="entry name" value="NAD(P)-binding Rossmann-fold domains"/>
    <property type="match status" value="1"/>
</dbReference>
<dbReference type="InterPro" id="IPR050425">
    <property type="entry name" value="NAD(P)_dehydrat-like"/>
</dbReference>
<name>A0A9P4HFM7_9PLEO</name>
<evidence type="ECO:0000313" key="4">
    <source>
        <dbReference type="Proteomes" id="UP000799777"/>
    </source>
</evidence>
<dbReference type="InterPro" id="IPR036291">
    <property type="entry name" value="NAD(P)-bd_dom_sf"/>
</dbReference>
<dbReference type="OrthoDB" id="2735536at2759"/>
<dbReference type="EMBL" id="ML978173">
    <property type="protein sequence ID" value="KAF2032407.1"/>
    <property type="molecule type" value="Genomic_DNA"/>
</dbReference>
<evidence type="ECO:0000256" key="2">
    <source>
        <dbReference type="ARBA" id="ARBA00023445"/>
    </source>
</evidence>
<evidence type="ECO:0000256" key="1">
    <source>
        <dbReference type="ARBA" id="ARBA00023002"/>
    </source>
</evidence>
<dbReference type="Proteomes" id="UP000799777">
    <property type="component" value="Unassembled WGS sequence"/>
</dbReference>
<evidence type="ECO:0000313" key="3">
    <source>
        <dbReference type="EMBL" id="KAF2032407.1"/>
    </source>
</evidence>
<dbReference type="PANTHER" id="PTHR10366">
    <property type="entry name" value="NAD DEPENDENT EPIMERASE/DEHYDRATASE"/>
    <property type="match status" value="1"/>
</dbReference>
<comment type="caution">
    <text evidence="3">The sequence shown here is derived from an EMBL/GenBank/DDBJ whole genome shotgun (WGS) entry which is preliminary data.</text>
</comment>
<dbReference type="Gene3D" id="3.40.50.720">
    <property type="entry name" value="NAD(P)-binding Rossmann-like Domain"/>
    <property type="match status" value="1"/>
</dbReference>
<sequence length="298" mass="32465">MPASHRILLTGTNSYIASHILSQLLATKNYSVRAVVRSQSKVDAIKALLPNASAQQLDFAVVPDITVANAFDTALQSSPRFDTVMHTSSPILFSAAASRVARDDVKSVIITSSFAAVGFHPNEEPGKVYTEDDWNPVTLSQVEAAWAEDIKDPAYLASKTFAEPAAWDFVEERKAEVKWDFVTLNPPMVYGPLAHKISSLAKLSESTGHIYKGFFATKTPTDALPPDGLALYVDVRDLTTAHISAMEVAEAGNQRFGICGREFRSQELADLFRNDLPGVEARVPKGRPGDVNKDGTRM</sequence>